<gene>
    <name evidence="2" type="ORF">FBF37_00125</name>
</gene>
<dbReference type="OrthoDB" id="9789034at2"/>
<keyword evidence="1" id="KW-0472">Membrane</keyword>
<evidence type="ECO:0000313" key="3">
    <source>
        <dbReference type="Proteomes" id="UP000310639"/>
    </source>
</evidence>
<evidence type="ECO:0000256" key="1">
    <source>
        <dbReference type="SAM" id="Phobius"/>
    </source>
</evidence>
<accession>A0A4P9A2A9</accession>
<dbReference type="EMBL" id="CP040004">
    <property type="protein sequence ID" value="QCT41894.1"/>
    <property type="molecule type" value="Genomic_DNA"/>
</dbReference>
<name>A0A4P9A2A9_9BACT</name>
<protein>
    <recommendedName>
        <fullName evidence="4">TrbC/VIRB2 family protein</fullName>
    </recommendedName>
</protein>
<keyword evidence="3" id="KW-1185">Reference proteome</keyword>
<dbReference type="Pfam" id="PF18895">
    <property type="entry name" value="T4SS_pilin"/>
    <property type="match status" value="1"/>
</dbReference>
<dbReference type="KEGG" id="nft:FBF37_00125"/>
<evidence type="ECO:0008006" key="4">
    <source>
        <dbReference type="Google" id="ProtNLM"/>
    </source>
</evidence>
<dbReference type="AlphaFoldDB" id="A0A4P9A2A9"/>
<feature type="transmembrane region" description="Helical" evidence="1">
    <location>
        <begin position="61"/>
        <end position="80"/>
    </location>
</feature>
<proteinExistence type="predicted"/>
<dbReference type="InterPro" id="IPR043993">
    <property type="entry name" value="T4SS_pilin"/>
</dbReference>
<feature type="transmembrane region" description="Helical" evidence="1">
    <location>
        <begin position="101"/>
        <end position="126"/>
    </location>
</feature>
<reference evidence="2 3" key="1">
    <citation type="submission" date="2019-04" db="EMBL/GenBank/DDBJ databases">
        <title>Saccharibacteria TM7 genomes.</title>
        <authorList>
            <person name="Bor B."/>
            <person name="He X."/>
            <person name="Chen T."/>
            <person name="Dewhirst F.E."/>
        </authorList>
    </citation>
    <scope>NUCLEOTIDE SEQUENCE [LARGE SCALE GENOMIC DNA]</scope>
    <source>
        <strain evidence="2 3">BB001</strain>
    </source>
</reference>
<organism evidence="2 3">
    <name type="scientific">Candidatus Nanosynbacter featherlites</name>
    <dbReference type="NCBI Taxonomy" id="2572088"/>
    <lineage>
        <taxon>Bacteria</taxon>
        <taxon>Candidatus Saccharimonadota</taxon>
        <taxon>Candidatus Saccharimonadia</taxon>
        <taxon>Candidatus Nanosynbacterales</taxon>
        <taxon>Candidatus Nanosynbacteraceae</taxon>
        <taxon>Candidatus Nanosynbacter</taxon>
    </lineage>
</organism>
<dbReference type="Proteomes" id="UP000310639">
    <property type="component" value="Chromosome"/>
</dbReference>
<keyword evidence="1" id="KW-0812">Transmembrane</keyword>
<dbReference type="RefSeq" id="WP_138078312.1">
    <property type="nucleotide sequence ID" value="NZ_CP040004.1"/>
</dbReference>
<sequence length="133" mass="13806">MKKIVTVGASIIITTMLALTITGLPALALGEGGFAEGVEAARGNGVPTNLWNGDSSLVRRVINFMLIGIAVVSVVMLIFGGFRYVISGGRKESVTAAKNTILYAVIGLLIALFAYAIIKFVINFAVSGGSTDV</sequence>
<keyword evidence="1" id="KW-1133">Transmembrane helix</keyword>
<evidence type="ECO:0000313" key="2">
    <source>
        <dbReference type="EMBL" id="QCT41894.1"/>
    </source>
</evidence>